<dbReference type="InterPro" id="IPR001810">
    <property type="entry name" value="F-box_dom"/>
</dbReference>
<dbReference type="AlphaFoldDB" id="A0A0F2M042"/>
<feature type="region of interest" description="Disordered" evidence="1">
    <location>
        <begin position="150"/>
        <end position="171"/>
    </location>
</feature>
<reference evidence="3 4" key="1">
    <citation type="journal article" date="2014" name="BMC Genomics">
        <title>Comparative genomics of the major fungal agents of human and animal Sporotrichosis: Sporothrix schenckii and Sporothrix brasiliensis.</title>
        <authorList>
            <person name="Teixeira M.M."/>
            <person name="de Almeida L.G."/>
            <person name="Kubitschek-Barreira P."/>
            <person name="Alves F.L."/>
            <person name="Kioshima E.S."/>
            <person name="Abadio A.K."/>
            <person name="Fernandes L."/>
            <person name="Derengowski L.S."/>
            <person name="Ferreira K.S."/>
            <person name="Souza R.C."/>
            <person name="Ruiz J.C."/>
            <person name="de Andrade N.C."/>
            <person name="Paes H.C."/>
            <person name="Nicola A.M."/>
            <person name="Albuquerque P."/>
            <person name="Gerber A.L."/>
            <person name="Martins V.P."/>
            <person name="Peconick L.D."/>
            <person name="Neto A.V."/>
            <person name="Chaucanez C.B."/>
            <person name="Silva P.A."/>
            <person name="Cunha O.L."/>
            <person name="de Oliveira F.F."/>
            <person name="dos Santos T.C."/>
            <person name="Barros A.L."/>
            <person name="Soares M.A."/>
            <person name="de Oliveira L.M."/>
            <person name="Marini M.M."/>
            <person name="Villalobos-Duno H."/>
            <person name="Cunha M.M."/>
            <person name="de Hoog S."/>
            <person name="da Silveira J.F."/>
            <person name="Henrissat B."/>
            <person name="Nino-Vega G.A."/>
            <person name="Cisalpino P.S."/>
            <person name="Mora-Montes H.M."/>
            <person name="Almeida S.R."/>
            <person name="Stajich J.E."/>
            <person name="Lopes-Bezerra L.M."/>
            <person name="Vasconcelos A.T."/>
            <person name="Felipe M.S."/>
        </authorList>
    </citation>
    <scope>NUCLEOTIDE SEQUENCE [LARGE SCALE GENOMIC DNA]</scope>
    <source>
        <strain evidence="3 4">1099-18</strain>
    </source>
</reference>
<dbReference type="EMBL" id="AXCR01000010">
    <property type="protein sequence ID" value="KJR83083.1"/>
    <property type="molecule type" value="Genomic_DNA"/>
</dbReference>
<accession>A0A0F2M042</accession>
<evidence type="ECO:0000259" key="2">
    <source>
        <dbReference type="Pfam" id="PF12937"/>
    </source>
</evidence>
<dbReference type="RefSeq" id="XP_016585759.1">
    <property type="nucleotide sequence ID" value="XM_016730898.1"/>
</dbReference>
<dbReference type="SUPFAM" id="SSF50978">
    <property type="entry name" value="WD40 repeat-like"/>
    <property type="match status" value="1"/>
</dbReference>
<dbReference type="Proteomes" id="UP000033710">
    <property type="component" value="Unassembled WGS sequence"/>
</dbReference>
<dbReference type="InterPro" id="IPR039719">
    <property type="entry name" value="FBXO28"/>
</dbReference>
<dbReference type="InterPro" id="IPR036047">
    <property type="entry name" value="F-box-like_dom_sf"/>
</dbReference>
<dbReference type="GO" id="GO:0000209">
    <property type="term" value="P:protein polyubiquitination"/>
    <property type="evidence" value="ECO:0007669"/>
    <property type="project" value="TreeGrafter"/>
</dbReference>
<dbReference type="PANTHER" id="PTHR13252">
    <property type="entry name" value="F-BOX ONLY PROTEIN 28"/>
    <property type="match status" value="1"/>
</dbReference>
<evidence type="ECO:0000313" key="4">
    <source>
        <dbReference type="Proteomes" id="UP000033710"/>
    </source>
</evidence>
<dbReference type="OrthoDB" id="3219396at2759"/>
<dbReference type="Gene3D" id="1.20.1280.50">
    <property type="match status" value="1"/>
</dbReference>
<name>A0A0F2M042_SPOSC</name>
<dbReference type="SUPFAM" id="SSF81383">
    <property type="entry name" value="F-box domain"/>
    <property type="match status" value="1"/>
</dbReference>
<dbReference type="PANTHER" id="PTHR13252:SF9">
    <property type="entry name" value="F-BOX ONLY PROTEIN 28"/>
    <property type="match status" value="1"/>
</dbReference>
<dbReference type="VEuPathDB" id="FungiDB:SPSK_04087"/>
<proteinExistence type="predicted"/>
<evidence type="ECO:0000313" key="3">
    <source>
        <dbReference type="EMBL" id="KJR83083.1"/>
    </source>
</evidence>
<feature type="compositionally biased region" description="Acidic residues" evidence="1">
    <location>
        <begin position="160"/>
        <end position="169"/>
    </location>
</feature>
<evidence type="ECO:0000256" key="1">
    <source>
        <dbReference type="SAM" id="MobiDB-lite"/>
    </source>
</evidence>
<sequence length="617" mass="67857">MASSKLEKLPAELTLQILSSGIDLDDDDIAAVQSTSRHLRLICRDDGLWRGRCFGASRLASTLRRKKWRHPAHAQNAQSSKARRIEIRAAWNAVFDNGEPVSWYDEHIQRSTNIATDWFELPRRRDGHRLLDNADVLEVCGVALFRPQDAEKNANGSEQSETEGDEEGGANDRLEGVPLLLAVAPLEDGSVCLWDVNGTMKRRGAILSQSVPGLLFSAIPNLENDKPIFNVTECVAVDSPRCLAYFAVRNRLVVVDLKALVVVSVKVFPQTITALSSADTSVPLSVGTRAGIHLYDVRVHTHDAAGEFRHVDDIIDESNTGPFPQPGPLSIVHVPEHGSEGTISNDIFAAGRISSILHYDRRNLSVVKNAIHSGASLCGLTSLAYPFPSIRDYSYLRNSNGQTAGSGFGSGGRTVVACGEYKSKGSLELYPVDEGQSQSDKHMVNRQTSSSAKIFSVASHGTRLAVSDGAGFIRWFERDGFTEVRRYALGSDDYEEDGGEEVEKNETEAPRMPPRRAHNTTESGDIARKLLPVYRVGGFSSKRDNSFRNNGLLFWTGEKLGLISFTREKGTRSADFVKDTMTAAERATEEAGKAYRSKMRQLFKSARYFGEDSDSDD</sequence>
<gene>
    <name evidence="3" type="ORF">SPSK_04087</name>
</gene>
<organism evidence="3 4">
    <name type="scientific">Sporothrix schenckii 1099-18</name>
    <dbReference type="NCBI Taxonomy" id="1397361"/>
    <lineage>
        <taxon>Eukaryota</taxon>
        <taxon>Fungi</taxon>
        <taxon>Dikarya</taxon>
        <taxon>Ascomycota</taxon>
        <taxon>Pezizomycotina</taxon>
        <taxon>Sordariomycetes</taxon>
        <taxon>Sordariomycetidae</taxon>
        <taxon>Ophiostomatales</taxon>
        <taxon>Ophiostomataceae</taxon>
        <taxon>Sporothrix</taxon>
    </lineage>
</organism>
<feature type="region of interest" description="Disordered" evidence="1">
    <location>
        <begin position="492"/>
        <end position="524"/>
    </location>
</feature>
<protein>
    <submittedName>
        <fullName evidence="3">F-box domain containing protein</fullName>
    </submittedName>
</protein>
<comment type="caution">
    <text evidence="3">The sequence shown here is derived from an EMBL/GenBank/DDBJ whole genome shotgun (WGS) entry which is preliminary data.</text>
</comment>
<dbReference type="InterPro" id="IPR036322">
    <property type="entry name" value="WD40_repeat_dom_sf"/>
</dbReference>
<dbReference type="Pfam" id="PF12937">
    <property type="entry name" value="F-box-like"/>
    <property type="match status" value="1"/>
</dbReference>
<feature type="domain" description="F-box" evidence="2">
    <location>
        <begin position="7"/>
        <end position="54"/>
    </location>
</feature>
<dbReference type="KEGG" id="ssck:SPSK_04087"/>
<reference evidence="3 4" key="2">
    <citation type="journal article" date="2015" name="Eukaryot. Cell">
        <title>Asexual propagation of a virulent clone complex in a human and feline outbreak of sporotrichosis.</title>
        <authorList>
            <person name="Teixeira Mde M."/>
            <person name="Rodrigues A.M."/>
            <person name="Tsui C.K."/>
            <person name="de Almeida L.G."/>
            <person name="Van Diepeningen A.D."/>
            <person name="van den Ende B.G."/>
            <person name="Fernandes G.F."/>
            <person name="Kano R."/>
            <person name="Hamelin R.C."/>
            <person name="Lopes-Bezerra L.M."/>
            <person name="Vasconcelos A.T."/>
            <person name="de Hoog S."/>
            <person name="de Camargo Z.P."/>
            <person name="Felipe M.S."/>
        </authorList>
    </citation>
    <scope>NUCLEOTIDE SEQUENCE [LARGE SCALE GENOMIC DNA]</scope>
    <source>
        <strain evidence="3 4">1099-18</strain>
    </source>
</reference>
<dbReference type="GeneID" id="27666175"/>